<proteinExistence type="inferred from homology"/>
<dbReference type="AlphaFoldDB" id="A0A915IA52"/>
<keyword evidence="5 10" id="KW-0812">Transmembrane</keyword>
<dbReference type="GO" id="GO:0043048">
    <property type="term" value="P:dolichyl monophosphate biosynthetic process"/>
    <property type="evidence" value="ECO:0007669"/>
    <property type="project" value="TreeGrafter"/>
</dbReference>
<dbReference type="GO" id="GO:0004168">
    <property type="term" value="F:dolichol kinase activity"/>
    <property type="evidence" value="ECO:0007669"/>
    <property type="project" value="UniProtKB-EC"/>
</dbReference>
<feature type="transmembrane region" description="Helical" evidence="10">
    <location>
        <begin position="129"/>
        <end position="144"/>
    </location>
</feature>
<organism evidence="11 12">
    <name type="scientific">Romanomermis culicivorax</name>
    <name type="common">Nematode worm</name>
    <dbReference type="NCBI Taxonomy" id="13658"/>
    <lineage>
        <taxon>Eukaryota</taxon>
        <taxon>Metazoa</taxon>
        <taxon>Ecdysozoa</taxon>
        <taxon>Nematoda</taxon>
        <taxon>Enoplea</taxon>
        <taxon>Dorylaimia</taxon>
        <taxon>Mermithida</taxon>
        <taxon>Mermithoidea</taxon>
        <taxon>Mermithidae</taxon>
        <taxon>Romanomermis</taxon>
    </lineage>
</organism>
<dbReference type="WBParaSite" id="nRc.2.0.1.t10161-RA">
    <property type="protein sequence ID" value="nRc.2.0.1.t10161-RA"/>
    <property type="gene ID" value="nRc.2.0.1.g10161"/>
</dbReference>
<dbReference type="OMA" id="NEHLLIF"/>
<feature type="transmembrane region" description="Helical" evidence="10">
    <location>
        <begin position="75"/>
        <end position="93"/>
    </location>
</feature>
<dbReference type="PANTHER" id="PTHR13205">
    <property type="entry name" value="TRANSMEMBRANE PROTEIN 15-RELATED"/>
    <property type="match status" value="1"/>
</dbReference>
<keyword evidence="7" id="KW-0256">Endoplasmic reticulum</keyword>
<keyword evidence="11" id="KW-1185">Reference proteome</keyword>
<evidence type="ECO:0000256" key="9">
    <source>
        <dbReference type="ARBA" id="ARBA00023136"/>
    </source>
</evidence>
<evidence type="ECO:0000256" key="10">
    <source>
        <dbReference type="SAM" id="Phobius"/>
    </source>
</evidence>
<evidence type="ECO:0000256" key="7">
    <source>
        <dbReference type="ARBA" id="ARBA00022824"/>
    </source>
</evidence>
<feature type="transmembrane region" description="Helical" evidence="10">
    <location>
        <begin position="44"/>
        <end position="68"/>
    </location>
</feature>
<comment type="subcellular location">
    <subcellularLocation>
        <location evidence="1">Endoplasmic reticulum membrane</location>
        <topology evidence="1">Multi-pass membrane protein</topology>
    </subcellularLocation>
</comment>
<feature type="transmembrane region" description="Helical" evidence="10">
    <location>
        <begin position="21"/>
        <end position="38"/>
    </location>
</feature>
<keyword evidence="8 10" id="KW-1133">Transmembrane helix</keyword>
<keyword evidence="9 10" id="KW-0472">Membrane</keyword>
<feature type="transmembrane region" description="Helical" evidence="10">
    <location>
        <begin position="99"/>
        <end position="117"/>
    </location>
</feature>
<evidence type="ECO:0000256" key="3">
    <source>
        <dbReference type="ARBA" id="ARBA00012132"/>
    </source>
</evidence>
<feature type="transmembrane region" description="Helical" evidence="10">
    <location>
        <begin position="223"/>
        <end position="246"/>
    </location>
</feature>
<dbReference type="PANTHER" id="PTHR13205:SF15">
    <property type="entry name" value="DOLICHOL KINASE"/>
    <property type="match status" value="1"/>
</dbReference>
<evidence type="ECO:0000313" key="12">
    <source>
        <dbReference type="WBParaSite" id="nRc.2.0.1.t10161-RA"/>
    </source>
</evidence>
<evidence type="ECO:0000256" key="6">
    <source>
        <dbReference type="ARBA" id="ARBA00022777"/>
    </source>
</evidence>
<dbReference type="InterPro" id="IPR032974">
    <property type="entry name" value="Polypren_kinase"/>
</dbReference>
<protein>
    <recommendedName>
        <fullName evidence="3">dolichol kinase</fullName>
        <ecNumber evidence="3">2.7.1.108</ecNumber>
    </recommendedName>
</protein>
<accession>A0A915IA52</accession>
<comment type="similarity">
    <text evidence="2">Belongs to the polyprenol kinase family.</text>
</comment>
<feature type="transmembrane region" description="Helical" evidence="10">
    <location>
        <begin position="191"/>
        <end position="211"/>
    </location>
</feature>
<dbReference type="EC" id="2.7.1.108" evidence="3"/>
<evidence type="ECO:0000256" key="1">
    <source>
        <dbReference type="ARBA" id="ARBA00004477"/>
    </source>
</evidence>
<sequence length="280" mass="31407">MLNLSAFQQSNIKREVEKTQFFGLWCTCILPLILLVSRGLSEGWFSNITTSLLLFYLSTVVPAGLVMYFQKCFTFGEFVVLWQAVLFCLQKSLTTLIVLNFWALCVACTAHFAIIVNKTTNLTTVHRKFFHLTVSLVLISGLMYDPQLTYLASIFALHSFLIVELIRYFKVPPFGESLRSSLQLFLDDQDSGSLILTHIYLLVATFAPLWLYPCLNVTDVRFVHFAGLISIGVGDAFASIGGTIFGERRFFHDSGKTIEGTASFFAAEIVISQIIVCFLA</sequence>
<keyword evidence="4" id="KW-0808">Transferase</keyword>
<evidence type="ECO:0000256" key="5">
    <source>
        <dbReference type="ARBA" id="ARBA00022692"/>
    </source>
</evidence>
<dbReference type="Proteomes" id="UP000887565">
    <property type="component" value="Unplaced"/>
</dbReference>
<keyword evidence="6" id="KW-0418">Kinase</keyword>
<dbReference type="GO" id="GO:0005789">
    <property type="term" value="C:endoplasmic reticulum membrane"/>
    <property type="evidence" value="ECO:0007669"/>
    <property type="project" value="UniProtKB-SubCell"/>
</dbReference>
<reference evidence="12" key="1">
    <citation type="submission" date="2022-11" db="UniProtKB">
        <authorList>
            <consortium name="WormBaseParasite"/>
        </authorList>
    </citation>
    <scope>IDENTIFICATION</scope>
</reference>
<evidence type="ECO:0000256" key="4">
    <source>
        <dbReference type="ARBA" id="ARBA00022679"/>
    </source>
</evidence>
<evidence type="ECO:0000313" key="11">
    <source>
        <dbReference type="Proteomes" id="UP000887565"/>
    </source>
</evidence>
<name>A0A915IA52_ROMCU</name>
<evidence type="ECO:0000256" key="2">
    <source>
        <dbReference type="ARBA" id="ARBA00010794"/>
    </source>
</evidence>
<evidence type="ECO:0000256" key="8">
    <source>
        <dbReference type="ARBA" id="ARBA00022989"/>
    </source>
</evidence>